<dbReference type="Gene3D" id="4.10.60.10">
    <property type="entry name" value="Zinc finger, CCHC-type"/>
    <property type="match status" value="1"/>
</dbReference>
<dbReference type="PANTHER" id="PTHR37984:SF5">
    <property type="entry name" value="PROTEIN NYNRIN-LIKE"/>
    <property type="match status" value="1"/>
</dbReference>
<evidence type="ECO:0000259" key="3">
    <source>
        <dbReference type="PROSITE" id="PS50114"/>
    </source>
</evidence>
<dbReference type="InterPro" id="IPR001878">
    <property type="entry name" value="Znf_CCHC"/>
</dbReference>
<organism evidence="5 6">
    <name type="scientific">Merluccius polli</name>
    <name type="common">Benguela hake</name>
    <name type="synonym">Merluccius cadenati</name>
    <dbReference type="NCBI Taxonomy" id="89951"/>
    <lineage>
        <taxon>Eukaryota</taxon>
        <taxon>Metazoa</taxon>
        <taxon>Chordata</taxon>
        <taxon>Craniata</taxon>
        <taxon>Vertebrata</taxon>
        <taxon>Euteleostomi</taxon>
        <taxon>Actinopterygii</taxon>
        <taxon>Neopterygii</taxon>
        <taxon>Teleostei</taxon>
        <taxon>Neoteleostei</taxon>
        <taxon>Acanthomorphata</taxon>
        <taxon>Zeiogadaria</taxon>
        <taxon>Gadariae</taxon>
        <taxon>Gadiformes</taxon>
        <taxon>Gadoidei</taxon>
        <taxon>Merlucciidae</taxon>
        <taxon>Merluccius</taxon>
    </lineage>
</organism>
<proteinExistence type="predicted"/>
<dbReference type="PROSITE" id="PS50114">
    <property type="entry name" value="GATA_ZN_FINGER_2"/>
    <property type="match status" value="1"/>
</dbReference>
<comment type="caution">
    <text evidence="5">The sequence shown here is derived from an EMBL/GenBank/DDBJ whole genome shotgun (WGS) entry which is preliminary data.</text>
</comment>
<keyword evidence="1" id="KW-0862">Zinc</keyword>
<dbReference type="SMART" id="SM00343">
    <property type="entry name" value="ZnF_C2HC"/>
    <property type="match status" value="2"/>
</dbReference>
<dbReference type="GO" id="GO:0006355">
    <property type="term" value="P:regulation of DNA-templated transcription"/>
    <property type="evidence" value="ECO:0007669"/>
    <property type="project" value="InterPro"/>
</dbReference>
<dbReference type="InterPro" id="IPR000679">
    <property type="entry name" value="Znf_GATA"/>
</dbReference>
<feature type="domain" description="CCHC-type" evidence="4">
    <location>
        <begin position="210"/>
        <end position="225"/>
    </location>
</feature>
<protein>
    <recommendedName>
        <fullName evidence="7">CCHC-type domain-containing protein</fullName>
    </recommendedName>
</protein>
<dbReference type="GO" id="GO:0043565">
    <property type="term" value="F:sequence-specific DNA binding"/>
    <property type="evidence" value="ECO:0007669"/>
    <property type="project" value="InterPro"/>
</dbReference>
<dbReference type="GO" id="GO:0008270">
    <property type="term" value="F:zinc ion binding"/>
    <property type="evidence" value="ECO:0007669"/>
    <property type="project" value="UniProtKB-KW"/>
</dbReference>
<accession>A0AA47MFC6</accession>
<sequence length="467" mass="53683">MKRFERYRIASGLDRQSKEFQVNAFMYAAGEDAEDILSVLPLSDTDKKSYESVIDAFEKHCVSKRNEIYERACFNRRSQQPGESVESFITAVHTLAEHCQFRALREELIRDRIVVGILDAKLSESLQLDAELTLAKAMTKVRQSAAVKKQQPVLRGAESSAGHVEAIHKKHIKGHKGFHDTADSQPTECGNCGYAKRHLWKDCPARNEECRKCHKKGHFAKKCRSAKSVHDITQGHASSEDEEFAFLGEVRSGEEEEWLGVLQLNEHTFTQEERENEAAVTVFVDAVTQSLPATEPRLKEIIERQKTDPVCAKLIRYCEMGWPERHMLPPELAPFWPEKAQLLMGRQIRSDIPQYPATLRPRWPNIKGFRRSEKQAKEDQQHRYNLRHRVRSLPQLQPGQDVWLTRERKQGTIIQKVVTPRSYLIHTDEGQLRRNRTHLRPVQNTQPQTTPDTDETPDTGQNPGNTD</sequence>
<reference evidence="5" key="1">
    <citation type="journal article" date="2023" name="Front. Mar. Sci.">
        <title>A new Merluccius polli reference genome to investigate the effects of global change in West African waters.</title>
        <authorList>
            <person name="Mateo J.L."/>
            <person name="Blanco-Fernandez C."/>
            <person name="Garcia-Vazquez E."/>
            <person name="Machado-Schiaffino G."/>
        </authorList>
    </citation>
    <scope>NUCLEOTIDE SEQUENCE</scope>
    <source>
        <strain evidence="5">C29</strain>
        <tissue evidence="5">Fin</tissue>
    </source>
</reference>
<dbReference type="EMBL" id="JAOPHQ010004549">
    <property type="protein sequence ID" value="KAK0139242.1"/>
    <property type="molecule type" value="Genomic_DNA"/>
</dbReference>
<evidence type="ECO:0000256" key="1">
    <source>
        <dbReference type="PROSITE-ProRule" id="PRU00094"/>
    </source>
</evidence>
<dbReference type="PANTHER" id="PTHR37984">
    <property type="entry name" value="PROTEIN CBG26694"/>
    <property type="match status" value="1"/>
</dbReference>
<dbReference type="Proteomes" id="UP001174136">
    <property type="component" value="Unassembled WGS sequence"/>
</dbReference>
<gene>
    <name evidence="5" type="ORF">N1851_024229</name>
</gene>
<keyword evidence="6" id="KW-1185">Reference proteome</keyword>
<evidence type="ECO:0000259" key="4">
    <source>
        <dbReference type="PROSITE" id="PS50158"/>
    </source>
</evidence>
<name>A0AA47MFC6_MERPO</name>
<feature type="region of interest" description="Disordered" evidence="2">
    <location>
        <begin position="428"/>
        <end position="467"/>
    </location>
</feature>
<evidence type="ECO:0000313" key="6">
    <source>
        <dbReference type="Proteomes" id="UP001174136"/>
    </source>
</evidence>
<evidence type="ECO:0000256" key="2">
    <source>
        <dbReference type="SAM" id="MobiDB-lite"/>
    </source>
</evidence>
<keyword evidence="1" id="KW-0479">Metal-binding</keyword>
<keyword evidence="1" id="KW-0863">Zinc-finger</keyword>
<evidence type="ECO:0000313" key="5">
    <source>
        <dbReference type="EMBL" id="KAK0139242.1"/>
    </source>
</evidence>
<feature type="domain" description="GATA-type" evidence="3">
    <location>
        <begin position="183"/>
        <end position="213"/>
    </location>
</feature>
<evidence type="ECO:0008006" key="7">
    <source>
        <dbReference type="Google" id="ProtNLM"/>
    </source>
</evidence>
<dbReference type="InterPro" id="IPR050951">
    <property type="entry name" value="Retrovirus_Pol_polyprotein"/>
</dbReference>
<dbReference type="PROSITE" id="PS50158">
    <property type="entry name" value="ZF_CCHC"/>
    <property type="match status" value="1"/>
</dbReference>
<dbReference type="AlphaFoldDB" id="A0AA47MFC6"/>